<dbReference type="SUPFAM" id="SSF56801">
    <property type="entry name" value="Acetyl-CoA synthetase-like"/>
    <property type="match status" value="1"/>
</dbReference>
<dbReference type="GO" id="GO:0016878">
    <property type="term" value="F:acid-thiol ligase activity"/>
    <property type="evidence" value="ECO:0007669"/>
    <property type="project" value="UniProtKB-ARBA"/>
</dbReference>
<protein>
    <submittedName>
        <fullName evidence="3">Acyl-coenzyme A synthetase/AMP-(Fatty) acid ligase</fullName>
    </submittedName>
</protein>
<reference evidence="3 4" key="1">
    <citation type="submission" date="2020-07" db="EMBL/GenBank/DDBJ databases">
        <title>Genomic Encyclopedia of Type Strains, Phase IV (KMG-IV): sequencing the most valuable type-strain genomes for metagenomic binning, comparative biology and taxonomic classification.</title>
        <authorList>
            <person name="Goeker M."/>
        </authorList>
    </citation>
    <scope>NUCLEOTIDE SEQUENCE [LARGE SCALE GENOMIC DNA]</scope>
    <source>
        <strain evidence="3 4">DSM 45533</strain>
    </source>
</reference>
<dbReference type="Pfam" id="PF13193">
    <property type="entry name" value="AMP-binding_C"/>
    <property type="match status" value="1"/>
</dbReference>
<dbReference type="InterPro" id="IPR000873">
    <property type="entry name" value="AMP-dep_synth/lig_dom"/>
</dbReference>
<dbReference type="InterPro" id="IPR025110">
    <property type="entry name" value="AMP-bd_C"/>
</dbReference>
<dbReference type="Gene3D" id="3.40.50.12780">
    <property type="entry name" value="N-terminal domain of ligase-like"/>
    <property type="match status" value="1"/>
</dbReference>
<dbReference type="PANTHER" id="PTHR43767">
    <property type="entry name" value="LONG-CHAIN-FATTY-ACID--COA LIGASE"/>
    <property type="match status" value="1"/>
</dbReference>
<dbReference type="AlphaFoldDB" id="A0A7W0CQC8"/>
<evidence type="ECO:0000313" key="4">
    <source>
        <dbReference type="Proteomes" id="UP000530928"/>
    </source>
</evidence>
<dbReference type="RefSeq" id="WP_181614171.1">
    <property type="nucleotide sequence ID" value="NZ_BAABAM010000009.1"/>
</dbReference>
<dbReference type="CDD" id="cd04433">
    <property type="entry name" value="AFD_class_I"/>
    <property type="match status" value="1"/>
</dbReference>
<evidence type="ECO:0000259" key="2">
    <source>
        <dbReference type="Pfam" id="PF13193"/>
    </source>
</evidence>
<sequence length="466" mass="49932">MTTTLPELVRDRDGDHVALTVDGDRSLSVGEWLRESEDLARRLPPGRIALLFDDWIGYAIAELAVRMAGGTVVGLSPKLPARTLRSRLARCEAAGLLHGPEVRPPATGFAGWTATPETLRKGAGTAGGPPDDLAEILFTSGTTGGAKPVAVSLANLTFGHEGRGRLFNGIDGVLAAVPVGTNAGHSAMMTAMTAPATVHVLSGLDPETVARMIEKLRVPMAIVPPSIVTRMVAYGWHERHDLSGLRALMLGSAPVPMATVSRLAQALPETRIVIGYGSTEAAPAFVNRPVDSMEEHLGGPSGGTELMIHGDDGPLPAGRLGEICLRSEAPQRSYFRDPRATARVFRDGWTHMGDLGHVDEEGRLHFFDRAVDVITVDDRTISSTKVQHALHWHPEVVEAAAFGDAKGVCAAVVLRSPVPEKELHRVAAERLESHERPARIVVVDELPRGPIGKIRKGLLRRRLAVR</sequence>
<dbReference type="Gene3D" id="3.30.300.30">
    <property type="match status" value="1"/>
</dbReference>
<evidence type="ECO:0000259" key="1">
    <source>
        <dbReference type="Pfam" id="PF00501"/>
    </source>
</evidence>
<dbReference type="Pfam" id="PF00501">
    <property type="entry name" value="AMP-binding"/>
    <property type="match status" value="1"/>
</dbReference>
<organism evidence="3 4">
    <name type="scientific">Nonomuraea soli</name>
    <dbReference type="NCBI Taxonomy" id="1032476"/>
    <lineage>
        <taxon>Bacteria</taxon>
        <taxon>Bacillati</taxon>
        <taxon>Actinomycetota</taxon>
        <taxon>Actinomycetes</taxon>
        <taxon>Streptosporangiales</taxon>
        <taxon>Streptosporangiaceae</taxon>
        <taxon>Nonomuraea</taxon>
    </lineage>
</organism>
<dbReference type="Proteomes" id="UP000530928">
    <property type="component" value="Unassembled WGS sequence"/>
</dbReference>
<gene>
    <name evidence="3" type="ORF">HNR30_006800</name>
</gene>
<comment type="caution">
    <text evidence="3">The sequence shown here is derived from an EMBL/GenBank/DDBJ whole genome shotgun (WGS) entry which is preliminary data.</text>
</comment>
<dbReference type="PANTHER" id="PTHR43767:SF1">
    <property type="entry name" value="NONRIBOSOMAL PEPTIDE SYNTHASE PES1 (EUROFUNG)-RELATED"/>
    <property type="match status" value="1"/>
</dbReference>
<dbReference type="PROSITE" id="PS00455">
    <property type="entry name" value="AMP_BINDING"/>
    <property type="match status" value="1"/>
</dbReference>
<keyword evidence="4" id="KW-1185">Reference proteome</keyword>
<evidence type="ECO:0000313" key="3">
    <source>
        <dbReference type="EMBL" id="MBA2895414.1"/>
    </source>
</evidence>
<dbReference type="EMBL" id="JACDUR010000007">
    <property type="protein sequence ID" value="MBA2895414.1"/>
    <property type="molecule type" value="Genomic_DNA"/>
</dbReference>
<dbReference type="InterPro" id="IPR020845">
    <property type="entry name" value="AMP-binding_CS"/>
</dbReference>
<feature type="domain" description="AMP-dependent synthetase/ligase" evidence="1">
    <location>
        <begin position="12"/>
        <end position="334"/>
    </location>
</feature>
<name>A0A7W0CQC8_9ACTN</name>
<dbReference type="InterPro" id="IPR050237">
    <property type="entry name" value="ATP-dep_AMP-bd_enzyme"/>
</dbReference>
<accession>A0A7W0CQC8</accession>
<dbReference type="InterPro" id="IPR042099">
    <property type="entry name" value="ANL_N_sf"/>
</dbReference>
<feature type="domain" description="AMP-binding enzyme C-terminal" evidence="2">
    <location>
        <begin position="386"/>
        <end position="453"/>
    </location>
</feature>
<keyword evidence="3" id="KW-0436">Ligase</keyword>
<dbReference type="InterPro" id="IPR045851">
    <property type="entry name" value="AMP-bd_C_sf"/>
</dbReference>
<proteinExistence type="predicted"/>